<proteinExistence type="predicted"/>
<organism evidence="3">
    <name type="scientific">marine metagenome</name>
    <dbReference type="NCBI Taxonomy" id="408172"/>
    <lineage>
        <taxon>unclassified sequences</taxon>
        <taxon>metagenomes</taxon>
        <taxon>ecological metagenomes</taxon>
    </lineage>
</organism>
<feature type="transmembrane region" description="Helical" evidence="2">
    <location>
        <begin position="164"/>
        <end position="189"/>
    </location>
</feature>
<feature type="region of interest" description="Disordered" evidence="1">
    <location>
        <begin position="275"/>
        <end position="306"/>
    </location>
</feature>
<feature type="transmembrane region" description="Helical" evidence="2">
    <location>
        <begin position="120"/>
        <end position="143"/>
    </location>
</feature>
<evidence type="ECO:0008006" key="4">
    <source>
        <dbReference type="Google" id="ProtNLM"/>
    </source>
</evidence>
<name>A0A381QQ28_9ZZZZ</name>
<reference evidence="3" key="1">
    <citation type="submission" date="2018-05" db="EMBL/GenBank/DDBJ databases">
        <authorList>
            <person name="Lanie J.A."/>
            <person name="Ng W.-L."/>
            <person name="Kazmierczak K.M."/>
            <person name="Andrzejewski T.M."/>
            <person name="Davidsen T.M."/>
            <person name="Wayne K.J."/>
            <person name="Tettelin H."/>
            <person name="Glass J.I."/>
            <person name="Rusch D."/>
            <person name="Podicherti R."/>
            <person name="Tsui H.-C.T."/>
            <person name="Winkler M.E."/>
        </authorList>
    </citation>
    <scope>NUCLEOTIDE SEQUENCE</scope>
</reference>
<feature type="transmembrane region" description="Helical" evidence="2">
    <location>
        <begin position="224"/>
        <end position="246"/>
    </location>
</feature>
<feature type="transmembrane region" description="Helical" evidence="2">
    <location>
        <begin position="53"/>
        <end position="71"/>
    </location>
</feature>
<feature type="transmembrane region" description="Helical" evidence="2">
    <location>
        <begin position="92"/>
        <end position="114"/>
    </location>
</feature>
<dbReference type="AlphaFoldDB" id="A0A381QQ28"/>
<protein>
    <recommendedName>
        <fullName evidence="4">Glycerophosphoryl diester phosphodiesterase membrane domain-containing protein</fullName>
    </recommendedName>
</protein>
<accession>A0A381QQ28</accession>
<evidence type="ECO:0000313" key="3">
    <source>
        <dbReference type="EMBL" id="SUZ79673.1"/>
    </source>
</evidence>
<feature type="transmembrane region" description="Helical" evidence="2">
    <location>
        <begin position="25"/>
        <end position="47"/>
    </location>
</feature>
<evidence type="ECO:0000256" key="1">
    <source>
        <dbReference type="SAM" id="MobiDB-lite"/>
    </source>
</evidence>
<sequence>MNLLNYSHSIPSLFIMSGRLYQKNIIPILFLTATLIAPAFLIGFAEWGETESILFFLSVHLLEGAITLGVIGKAFGSYFPSLGILRAFRSPLFLGAIHVAILQYLLFITGVIGLRLAFPFNILLVSLWLVGLLLTSMAQPVFIVEGVRGMRAMVRSIRLARGDLSRVFVVVVISTIMQFFVFALLFTLFMPDLNLNIDPNDNEALPFNLSEILSDPGIHLAIRWTQYLASLLFYPFASLLTCLLYFDLAQRQQVLNVDQLAKFSNQLFRTPLAGTAESASPAAEEVIEPTDVEILDPDPSEEDKDK</sequence>
<keyword evidence="2" id="KW-0812">Transmembrane</keyword>
<keyword evidence="2" id="KW-0472">Membrane</keyword>
<evidence type="ECO:0000256" key="2">
    <source>
        <dbReference type="SAM" id="Phobius"/>
    </source>
</evidence>
<feature type="compositionally biased region" description="Acidic residues" evidence="1">
    <location>
        <begin position="285"/>
        <end position="306"/>
    </location>
</feature>
<gene>
    <name evidence="3" type="ORF">METZ01_LOCUS32527</name>
</gene>
<dbReference type="EMBL" id="UINC01001396">
    <property type="protein sequence ID" value="SUZ79673.1"/>
    <property type="molecule type" value="Genomic_DNA"/>
</dbReference>
<keyword evidence="2" id="KW-1133">Transmembrane helix</keyword>